<dbReference type="EMBL" id="JAUUTY010000005">
    <property type="protein sequence ID" value="KAK1631338.1"/>
    <property type="molecule type" value="Genomic_DNA"/>
</dbReference>
<dbReference type="PANTHER" id="PTHR42648:SF28">
    <property type="entry name" value="TRANSPOSON-ENCODED PROTEIN WITH RIBONUCLEASE H-LIKE AND RETROVIRUS ZINC FINGER-LIKE DOMAINS"/>
    <property type="match status" value="1"/>
</dbReference>
<accession>A0AAD8W3C9</accession>
<dbReference type="GO" id="GO:0015074">
    <property type="term" value="P:DNA integration"/>
    <property type="evidence" value="ECO:0007669"/>
    <property type="project" value="InterPro"/>
</dbReference>
<dbReference type="InterPro" id="IPR012337">
    <property type="entry name" value="RNaseH-like_sf"/>
</dbReference>
<dbReference type="PANTHER" id="PTHR42648">
    <property type="entry name" value="TRANSPOSASE, PUTATIVE-RELATED"/>
    <property type="match status" value="1"/>
</dbReference>
<dbReference type="Gene3D" id="3.30.420.10">
    <property type="entry name" value="Ribonuclease H-like superfamily/Ribonuclease H"/>
    <property type="match status" value="1"/>
</dbReference>
<dbReference type="InterPro" id="IPR036397">
    <property type="entry name" value="RNaseH_sf"/>
</dbReference>
<feature type="compositionally biased region" description="Low complexity" evidence="1">
    <location>
        <begin position="168"/>
        <end position="181"/>
    </location>
</feature>
<feature type="region of interest" description="Disordered" evidence="1">
    <location>
        <begin position="168"/>
        <end position="200"/>
    </location>
</feature>
<evidence type="ECO:0000256" key="1">
    <source>
        <dbReference type="SAM" id="MobiDB-lite"/>
    </source>
</evidence>
<dbReference type="InterPro" id="IPR001584">
    <property type="entry name" value="Integrase_cat-core"/>
</dbReference>
<dbReference type="PROSITE" id="PS50994">
    <property type="entry name" value="INTEGRASE"/>
    <property type="match status" value="1"/>
</dbReference>
<feature type="domain" description="Integrase catalytic" evidence="2">
    <location>
        <begin position="747"/>
        <end position="878"/>
    </location>
</feature>
<name>A0AAD8W3C9_LOLMU</name>
<evidence type="ECO:0000313" key="4">
    <source>
        <dbReference type="Proteomes" id="UP001231189"/>
    </source>
</evidence>
<dbReference type="GO" id="GO:0003676">
    <property type="term" value="F:nucleic acid binding"/>
    <property type="evidence" value="ECO:0007669"/>
    <property type="project" value="InterPro"/>
</dbReference>
<comment type="caution">
    <text evidence="3">The sequence shown here is derived from an EMBL/GenBank/DDBJ whole genome shotgun (WGS) entry which is preliminary data.</text>
</comment>
<gene>
    <name evidence="3" type="ORF">QYE76_005653</name>
</gene>
<keyword evidence="4" id="KW-1185">Reference proteome</keyword>
<dbReference type="InterPro" id="IPR039537">
    <property type="entry name" value="Retrotran_Ty1/copia-like"/>
</dbReference>
<reference evidence="3" key="1">
    <citation type="submission" date="2023-07" db="EMBL/GenBank/DDBJ databases">
        <title>A chromosome-level genome assembly of Lolium multiflorum.</title>
        <authorList>
            <person name="Chen Y."/>
            <person name="Copetti D."/>
            <person name="Kolliker R."/>
            <person name="Studer B."/>
        </authorList>
    </citation>
    <scope>NUCLEOTIDE SEQUENCE</scope>
    <source>
        <strain evidence="3">02402/16</strain>
        <tissue evidence="3">Leaf</tissue>
    </source>
</reference>
<proteinExistence type="predicted"/>
<protein>
    <recommendedName>
        <fullName evidence="2">Integrase catalytic domain-containing protein</fullName>
    </recommendedName>
</protein>
<dbReference type="SUPFAM" id="SSF53098">
    <property type="entry name" value="Ribonuclease H-like"/>
    <property type="match status" value="1"/>
</dbReference>
<evidence type="ECO:0000259" key="2">
    <source>
        <dbReference type="PROSITE" id="PS50994"/>
    </source>
</evidence>
<sequence>MCSRPLVSFACGVLGAKRRPGMLQAAEDGEGSTKARGGTLRKVTAESLAAAYDAPRVQLCDFSEELCEKKGQARGDDAAAEKNGHASWKRAAWDVTLQKAMAGLREPGESRVRYFWTCSSGSCFYPVAATPSSEQRRRRDKDDAEGGGIGVVVAQKANEMDMASYSSLASSSSSSSKNSYSVADFPHPNRSSSSPGDERQLRRCNISCSIGSSESSWSKKSVATQEPTESFDVVLHKLFVELVVPGLIISGFPRVLDLCDLCGGSYIPLMMEGTDFYPNDDEDLSRKNKFKTWHGKIDDACPVHEGMTDGGGVPGSVSRCCGGLDVVALSTWWRHSSPAMQDKPDLLAAAVARDGDGGVVIRRRCSICPIRWRRRSPVAMEDRDDLVAASLAGDAVSSDPVAAAAVAIDADGVSVAATAALDPETGVSLRSTKHLAVNLRSWSSNHDSTTGELGSVPIEVVISYEIKVVSAAHYHPGVVHATEVPLVDRQPFFVAVCGLFTRLCPRFTDSVYVAALHRLCGLFMRLAAADFVYVGPLLYIDFAASSRGYGRAVDSVYVGRPLYRLSWPLHVVMTRFADYVFIGVLLSVAPFGGLFYVSSLAVRVSALVLIAPCGKVGHTSSTCWTRDPSYVGSSRIVSGLALQDLLRLHSLIGTFSGSSWCSLLRTLPRRAGSVADSSAAARPPLSTRTDTFLLPLSLSPMFLMFLAFEMNLFSASQLTDSVVASFLTLSLVRFRIVAHRPWLELALVAVFFMHSRSEVLSIYQRFAAMVRTQYSSPIRVFRADSAGEYISQHLRGVLAEEGTLAQFSCPGAHAQNGVAERKHRHLLETTRAMMIASSLPPHFWAEAVATSAHLINIQPSAALEVAFLSSVSLVFLRTTRLSVHLVASAMSFCLLANAPN</sequence>
<dbReference type="AlphaFoldDB" id="A0AAD8W3C9"/>
<evidence type="ECO:0000313" key="3">
    <source>
        <dbReference type="EMBL" id="KAK1631338.1"/>
    </source>
</evidence>
<organism evidence="3 4">
    <name type="scientific">Lolium multiflorum</name>
    <name type="common">Italian ryegrass</name>
    <name type="synonym">Lolium perenne subsp. multiflorum</name>
    <dbReference type="NCBI Taxonomy" id="4521"/>
    <lineage>
        <taxon>Eukaryota</taxon>
        <taxon>Viridiplantae</taxon>
        <taxon>Streptophyta</taxon>
        <taxon>Embryophyta</taxon>
        <taxon>Tracheophyta</taxon>
        <taxon>Spermatophyta</taxon>
        <taxon>Magnoliopsida</taxon>
        <taxon>Liliopsida</taxon>
        <taxon>Poales</taxon>
        <taxon>Poaceae</taxon>
        <taxon>BOP clade</taxon>
        <taxon>Pooideae</taxon>
        <taxon>Poodae</taxon>
        <taxon>Poeae</taxon>
        <taxon>Poeae Chloroplast Group 2 (Poeae type)</taxon>
        <taxon>Loliodinae</taxon>
        <taxon>Loliinae</taxon>
        <taxon>Lolium</taxon>
    </lineage>
</organism>
<dbReference type="Proteomes" id="UP001231189">
    <property type="component" value="Unassembled WGS sequence"/>
</dbReference>